<dbReference type="AlphaFoldDB" id="A0A6P3WWE1"/>
<dbReference type="Proteomes" id="UP000515204">
    <property type="component" value="Unplaced"/>
</dbReference>
<keyword evidence="3" id="KW-1185">Reference proteome</keyword>
<dbReference type="RefSeq" id="XP_014470202.1">
    <property type="nucleotide sequence ID" value="XM_014614716.1"/>
</dbReference>
<feature type="transmembrane region" description="Helical" evidence="2">
    <location>
        <begin position="60"/>
        <end position="83"/>
    </location>
</feature>
<keyword evidence="2" id="KW-0812">Transmembrane</keyword>
<name>A0A6P3WWE1_DINQU</name>
<reference evidence="4" key="1">
    <citation type="submission" date="2025-08" db="UniProtKB">
        <authorList>
            <consortium name="RefSeq"/>
        </authorList>
    </citation>
    <scope>IDENTIFICATION</scope>
</reference>
<keyword evidence="2" id="KW-1133">Transmembrane helix</keyword>
<evidence type="ECO:0000313" key="3">
    <source>
        <dbReference type="Proteomes" id="UP000515204"/>
    </source>
</evidence>
<evidence type="ECO:0000313" key="4">
    <source>
        <dbReference type="RefSeq" id="XP_014470202.1"/>
    </source>
</evidence>
<gene>
    <name evidence="4" type="primary">LOC106742089</name>
</gene>
<feature type="region of interest" description="Disordered" evidence="1">
    <location>
        <begin position="94"/>
        <end position="116"/>
    </location>
</feature>
<sequence>MRMKAWSPLEVKKIVLTIVIYVLECLLSVTLLPFTIWKWLSERRHLLIILRATFEVALELSMWIILAGVSLLVAVAFTLDEVYRGKTELKSQREYLHTGPTSDNTDDDTVSRNPSFTPIAKKRKIVRSS</sequence>
<protein>
    <submittedName>
        <fullName evidence="4">Uncharacterized protein LOC106742089</fullName>
    </submittedName>
</protein>
<dbReference type="OrthoDB" id="7616892at2759"/>
<evidence type="ECO:0000256" key="1">
    <source>
        <dbReference type="SAM" id="MobiDB-lite"/>
    </source>
</evidence>
<evidence type="ECO:0000256" key="2">
    <source>
        <dbReference type="SAM" id="Phobius"/>
    </source>
</evidence>
<accession>A0A6P3WWE1</accession>
<dbReference type="GeneID" id="106742089"/>
<keyword evidence="2" id="KW-0472">Membrane</keyword>
<proteinExistence type="predicted"/>
<organism evidence="3 4">
    <name type="scientific">Dinoponera quadriceps</name>
    <name type="common">South American ant</name>
    <dbReference type="NCBI Taxonomy" id="609295"/>
    <lineage>
        <taxon>Eukaryota</taxon>
        <taxon>Metazoa</taxon>
        <taxon>Ecdysozoa</taxon>
        <taxon>Arthropoda</taxon>
        <taxon>Hexapoda</taxon>
        <taxon>Insecta</taxon>
        <taxon>Pterygota</taxon>
        <taxon>Neoptera</taxon>
        <taxon>Endopterygota</taxon>
        <taxon>Hymenoptera</taxon>
        <taxon>Apocrita</taxon>
        <taxon>Aculeata</taxon>
        <taxon>Formicoidea</taxon>
        <taxon>Formicidae</taxon>
        <taxon>Ponerinae</taxon>
        <taxon>Ponerini</taxon>
        <taxon>Dinoponera</taxon>
    </lineage>
</organism>
<dbReference type="KEGG" id="dqu:106742089"/>
<feature type="transmembrane region" description="Helical" evidence="2">
    <location>
        <begin position="14"/>
        <end position="40"/>
    </location>
</feature>